<dbReference type="KEGG" id="tml:GSTUM_00009559001"/>
<evidence type="ECO:0000256" key="1">
    <source>
        <dbReference type="SAM" id="MobiDB-lite"/>
    </source>
</evidence>
<dbReference type="EMBL" id="FN430339">
    <property type="protein sequence ID" value="CAZ85016.1"/>
    <property type="molecule type" value="Genomic_DNA"/>
</dbReference>
<proteinExistence type="predicted"/>
<dbReference type="Proteomes" id="UP000006911">
    <property type="component" value="Unassembled WGS sequence"/>
</dbReference>
<evidence type="ECO:0000313" key="3">
    <source>
        <dbReference type="Proteomes" id="UP000006911"/>
    </source>
</evidence>
<dbReference type="InParanoid" id="D5GKH3"/>
<protein>
    <submittedName>
        <fullName evidence="2">(Perigord truffle) hypothetical protein</fullName>
    </submittedName>
</protein>
<feature type="region of interest" description="Disordered" evidence="1">
    <location>
        <begin position="1"/>
        <end position="36"/>
    </location>
</feature>
<accession>D5GKH3</accession>
<dbReference type="HOGENOM" id="CLU_2759653_0_0_1"/>
<dbReference type="GeneID" id="9182035"/>
<organism evidence="2 3">
    <name type="scientific">Tuber melanosporum (strain Mel28)</name>
    <name type="common">Perigord black truffle</name>
    <dbReference type="NCBI Taxonomy" id="656061"/>
    <lineage>
        <taxon>Eukaryota</taxon>
        <taxon>Fungi</taxon>
        <taxon>Dikarya</taxon>
        <taxon>Ascomycota</taxon>
        <taxon>Pezizomycotina</taxon>
        <taxon>Pezizomycetes</taxon>
        <taxon>Pezizales</taxon>
        <taxon>Tuberaceae</taxon>
        <taxon>Tuber</taxon>
    </lineage>
</organism>
<dbReference type="AlphaFoldDB" id="D5GKH3"/>
<evidence type="ECO:0000313" key="2">
    <source>
        <dbReference type="EMBL" id="CAZ85016.1"/>
    </source>
</evidence>
<dbReference type="RefSeq" id="XP_002840825.1">
    <property type="nucleotide sequence ID" value="XM_002840779.1"/>
</dbReference>
<reference evidence="2 3" key="1">
    <citation type="journal article" date="2010" name="Nature">
        <title>Perigord black truffle genome uncovers evolutionary origins and mechanisms of symbiosis.</title>
        <authorList>
            <person name="Martin F."/>
            <person name="Kohler A."/>
            <person name="Murat C."/>
            <person name="Balestrini R."/>
            <person name="Coutinho P.M."/>
            <person name="Jaillon O."/>
            <person name="Montanini B."/>
            <person name="Morin E."/>
            <person name="Noel B."/>
            <person name="Percudani R."/>
            <person name="Porcel B."/>
            <person name="Rubini A."/>
            <person name="Amicucci A."/>
            <person name="Amselem J."/>
            <person name="Anthouard V."/>
            <person name="Arcioni S."/>
            <person name="Artiguenave F."/>
            <person name="Aury J.M."/>
            <person name="Ballario P."/>
            <person name="Bolchi A."/>
            <person name="Brenna A."/>
            <person name="Brun A."/>
            <person name="Buee M."/>
            <person name="Cantarel B."/>
            <person name="Chevalier G."/>
            <person name="Couloux A."/>
            <person name="Da Silva C."/>
            <person name="Denoeud F."/>
            <person name="Duplessis S."/>
            <person name="Ghignone S."/>
            <person name="Hilselberger B."/>
            <person name="Iotti M."/>
            <person name="Marcais B."/>
            <person name="Mello A."/>
            <person name="Miranda M."/>
            <person name="Pacioni G."/>
            <person name="Quesneville H."/>
            <person name="Riccioni C."/>
            <person name="Ruotolo R."/>
            <person name="Splivallo R."/>
            <person name="Stocchi V."/>
            <person name="Tisserant E."/>
            <person name="Viscomi A.R."/>
            <person name="Zambonelli A."/>
            <person name="Zampieri E."/>
            <person name="Henrissat B."/>
            <person name="Lebrun M.H."/>
            <person name="Paolocci F."/>
            <person name="Bonfante P."/>
            <person name="Ottonello S."/>
            <person name="Wincker P."/>
        </authorList>
    </citation>
    <scope>NUCLEOTIDE SEQUENCE [LARGE SCALE GENOMIC DNA]</scope>
    <source>
        <strain evidence="2 3">Mel28</strain>
    </source>
</reference>
<gene>
    <name evidence="2" type="ORF">GSTUM_00009559001</name>
</gene>
<name>D5GKH3_TUBMM</name>
<sequence>MTYVHPRKAALGDSRLDRPSVPTENPGTDFTPPPRPTECHRGCRTRVNPALFFRWCCFRTPHQNSSCENK</sequence>
<keyword evidence="3" id="KW-1185">Reference proteome</keyword>